<dbReference type="GO" id="GO:0003676">
    <property type="term" value="F:nucleic acid binding"/>
    <property type="evidence" value="ECO:0007669"/>
    <property type="project" value="InterPro"/>
</dbReference>
<evidence type="ECO:0000256" key="1">
    <source>
        <dbReference type="SAM" id="MobiDB-lite"/>
    </source>
</evidence>
<dbReference type="Gene3D" id="3.30.70.330">
    <property type="match status" value="1"/>
</dbReference>
<gene>
    <name evidence="2" type="ORF">Scep_017719</name>
</gene>
<feature type="region of interest" description="Disordered" evidence="1">
    <location>
        <begin position="58"/>
        <end position="99"/>
    </location>
</feature>
<feature type="compositionally biased region" description="Acidic residues" evidence="1">
    <location>
        <begin position="68"/>
        <end position="94"/>
    </location>
</feature>
<feature type="region of interest" description="Disordered" evidence="1">
    <location>
        <begin position="340"/>
        <end position="385"/>
    </location>
</feature>
<comment type="caution">
    <text evidence="2">The sequence shown here is derived from an EMBL/GenBank/DDBJ whole genome shotgun (WGS) entry which is preliminary data.</text>
</comment>
<evidence type="ECO:0008006" key="4">
    <source>
        <dbReference type="Google" id="ProtNLM"/>
    </source>
</evidence>
<proteinExistence type="predicted"/>
<dbReference type="Proteomes" id="UP001419268">
    <property type="component" value="Unassembled WGS sequence"/>
</dbReference>
<feature type="compositionally biased region" description="Basic residues" evidence="1">
    <location>
        <begin position="427"/>
        <end position="442"/>
    </location>
</feature>
<feature type="region of interest" description="Disordered" evidence="1">
    <location>
        <begin position="412"/>
        <end position="442"/>
    </location>
</feature>
<feature type="region of interest" description="Disordered" evidence="1">
    <location>
        <begin position="286"/>
        <end position="319"/>
    </location>
</feature>
<evidence type="ECO:0000313" key="2">
    <source>
        <dbReference type="EMBL" id="KAK9119626.1"/>
    </source>
</evidence>
<dbReference type="SUPFAM" id="SSF54928">
    <property type="entry name" value="RNA-binding domain, RBD"/>
    <property type="match status" value="1"/>
</dbReference>
<feature type="compositionally biased region" description="Polar residues" evidence="1">
    <location>
        <begin position="415"/>
        <end position="426"/>
    </location>
</feature>
<sequence length="485" mass="53577">MLSSVGSLAKPINSTYALDLLSHKFAAFPLINPTKPPLTTIHSVSSFSQGRRELAISAKKSSGRANEEVLEMDGSDDDCDYDEEEDDGDDDEGEFVPFPNTSRWFQNKPSGFGKGRVYDTEIEDKLFEEIQQSRRAQLANINKLKNSTPLKGGSQKELQLKKAAEVVSGATRVRVSNLPKKRNIHKDLQLAFKGFPGILNISPEVSANKKTRDPICKGFAFVDLAYEEDATRFKEAYSRKSITFGRIQKQIRCEIMYLPPPNTLSSTCDRSAEVASMSVDKLIKMEENSDVNLDMGDYTSTPDGPNDNEENQDGDNSSAKVASMFTEEKLIKMKESLEANLGMDDYTPTPEGSTGNEENEDADFDSGEFSLNVPQESTDFSDPSVSANLEEIEEDISQLDLPDSEDNIVVKPSTVHETNSLSTKQQKGGRKDKKSMIARKKPVKVPKKFAVIGSAKRLKMKEKAILTGVLSKYGSRTPASSTEES</sequence>
<reference evidence="2 3" key="1">
    <citation type="submission" date="2024-01" db="EMBL/GenBank/DDBJ databases">
        <title>Genome assemblies of Stephania.</title>
        <authorList>
            <person name="Yang L."/>
        </authorList>
    </citation>
    <scope>NUCLEOTIDE SEQUENCE [LARGE SCALE GENOMIC DNA]</scope>
    <source>
        <strain evidence="2">JXDWG</strain>
        <tissue evidence="2">Leaf</tissue>
    </source>
</reference>
<dbReference type="InterPro" id="IPR012677">
    <property type="entry name" value="Nucleotide-bd_a/b_plait_sf"/>
</dbReference>
<feature type="compositionally biased region" description="Acidic residues" evidence="1">
    <location>
        <begin position="357"/>
        <end position="366"/>
    </location>
</feature>
<dbReference type="EMBL" id="JBBNAG010000007">
    <property type="protein sequence ID" value="KAK9119626.1"/>
    <property type="molecule type" value="Genomic_DNA"/>
</dbReference>
<dbReference type="InterPro" id="IPR035979">
    <property type="entry name" value="RBD_domain_sf"/>
</dbReference>
<dbReference type="AlphaFoldDB" id="A0AAP0IS13"/>
<organism evidence="2 3">
    <name type="scientific">Stephania cephalantha</name>
    <dbReference type="NCBI Taxonomy" id="152367"/>
    <lineage>
        <taxon>Eukaryota</taxon>
        <taxon>Viridiplantae</taxon>
        <taxon>Streptophyta</taxon>
        <taxon>Embryophyta</taxon>
        <taxon>Tracheophyta</taxon>
        <taxon>Spermatophyta</taxon>
        <taxon>Magnoliopsida</taxon>
        <taxon>Ranunculales</taxon>
        <taxon>Menispermaceae</taxon>
        <taxon>Menispermoideae</taxon>
        <taxon>Cissampelideae</taxon>
        <taxon>Stephania</taxon>
    </lineage>
</organism>
<accession>A0AAP0IS13</accession>
<dbReference type="CDD" id="cd00590">
    <property type="entry name" value="RRM_SF"/>
    <property type="match status" value="1"/>
</dbReference>
<name>A0AAP0IS13_9MAGN</name>
<evidence type="ECO:0000313" key="3">
    <source>
        <dbReference type="Proteomes" id="UP001419268"/>
    </source>
</evidence>
<keyword evidence="3" id="KW-1185">Reference proteome</keyword>
<protein>
    <recommendedName>
        <fullName evidence="4">RRM domain-containing protein</fullName>
    </recommendedName>
</protein>
<dbReference type="PANTHER" id="PTHR37200">
    <property type="entry name" value="RNA-BINDING (RRM/RBD/RNP MOTIFS) FAMILY PROTEIN"/>
    <property type="match status" value="1"/>
</dbReference>
<dbReference type="PANTHER" id="PTHR37200:SF1">
    <property type="entry name" value="RNA-BINDING (RRM_RBD_RNP MOTIFS) FAMILY PROTEIN"/>
    <property type="match status" value="1"/>
</dbReference>
<feature type="compositionally biased region" description="Polar residues" evidence="1">
    <location>
        <begin position="372"/>
        <end position="385"/>
    </location>
</feature>